<accession>A0A7R8WKJ5</accession>
<dbReference type="AlphaFoldDB" id="A0A7R8WKJ5"/>
<sequence length="782" mass="89801">MIDLSLDTHPPLFSRVPFFDMAKCDEKWPKFAEECDRLLQQHHPPDLDSTNALDEEARTITNAICSAISNTFNTKKPSKKHGISPRTAFLIKEKRRLRRKWQRSRCAETKRKLNRICREISASIVKDLQKAHERIKDCPSHKDAKIRWSNINCILNGGNRKPINGILNDQGTLERDEAEIADLTVTYLQRVQSRPPADPLFPTQDQDMEFFIEEHPEIFVNAHDPPPMENHPLLDEISRGELIIALKKAKNKDSLKSTQKSSSMLMTLPRWITILSLTRSPATSAGTPQGGILSPTIYLLWINPLAHGYRDSIHPYLYADDSTLTSLIRVKPRAMQIGKRNIQEAVNQLELTCKRKRMKINPQKSMCLLITKSRAVAPEFKIFGDNIPRVNQAKLLGIIFQRSGIFHQHAAHLKRKTDQIALQMYKFKAPDFNDEIRSRRFPPWLVEYIKVHRASQTRPLEESQYLVFRVSKDHKNLQGGLGNRMLGLFMTFFYAVATDRVFLIYWNKPYNITELFTPSTIDWNFRSAEVYSMSTKYSYIDQAFSKGNWDNSTSWPQFTAVAINTLNILFKLQFQPKPIQNFFKLENITMNMEHAFNALFKPTANLHASVRKLRQSVGLKPLEPFISMHLRVGKGASIHWNDPPRSRENESTILLHCGREVQTNLSQELSVDRSKLPLVFFSDSLGVKAKVVQENADVRTTEIARISHTERSRNLSLEDWRETWAEVLFLSEARCAITLGGAVAAELSSSSRSKQRLPQRMAFLLGAECCSPFKEETMETTR</sequence>
<gene>
    <name evidence="2" type="ORF">CTOB1V02_LOCUS8593</name>
</gene>
<dbReference type="Pfam" id="PF00078">
    <property type="entry name" value="RVT_1"/>
    <property type="match status" value="1"/>
</dbReference>
<evidence type="ECO:0000313" key="2">
    <source>
        <dbReference type="EMBL" id="CAD7230737.1"/>
    </source>
</evidence>
<proteinExistence type="predicted"/>
<dbReference type="OrthoDB" id="428346at2759"/>
<dbReference type="InterPro" id="IPR000477">
    <property type="entry name" value="RT_dom"/>
</dbReference>
<name>A0A7R8WKJ5_9CRUS</name>
<feature type="domain" description="Reverse transcriptase" evidence="1">
    <location>
        <begin position="279"/>
        <end position="398"/>
    </location>
</feature>
<organism evidence="2">
    <name type="scientific">Cyprideis torosa</name>
    <dbReference type="NCBI Taxonomy" id="163714"/>
    <lineage>
        <taxon>Eukaryota</taxon>
        <taxon>Metazoa</taxon>
        <taxon>Ecdysozoa</taxon>
        <taxon>Arthropoda</taxon>
        <taxon>Crustacea</taxon>
        <taxon>Oligostraca</taxon>
        <taxon>Ostracoda</taxon>
        <taxon>Podocopa</taxon>
        <taxon>Podocopida</taxon>
        <taxon>Cytherocopina</taxon>
        <taxon>Cytheroidea</taxon>
        <taxon>Cytherideidae</taxon>
        <taxon>Cyprideis</taxon>
    </lineage>
</organism>
<reference evidence="2" key="1">
    <citation type="submission" date="2020-11" db="EMBL/GenBank/DDBJ databases">
        <authorList>
            <person name="Tran Van P."/>
        </authorList>
    </citation>
    <scope>NUCLEOTIDE SEQUENCE</scope>
</reference>
<dbReference type="EMBL" id="OB662920">
    <property type="protein sequence ID" value="CAD7230737.1"/>
    <property type="molecule type" value="Genomic_DNA"/>
</dbReference>
<protein>
    <recommendedName>
        <fullName evidence="1">Reverse transcriptase domain-containing protein</fullName>
    </recommendedName>
</protein>
<evidence type="ECO:0000259" key="1">
    <source>
        <dbReference type="Pfam" id="PF00078"/>
    </source>
</evidence>